<dbReference type="Gene3D" id="3.40.50.720">
    <property type="entry name" value="NAD(P)-binding Rossmann-like Domain"/>
    <property type="match status" value="1"/>
</dbReference>
<evidence type="ECO:0000256" key="2">
    <source>
        <dbReference type="ARBA" id="ARBA00007637"/>
    </source>
</evidence>
<feature type="domain" description="NAD-dependent epimerase/dehydratase" evidence="3">
    <location>
        <begin position="25"/>
        <end position="286"/>
    </location>
</feature>
<comment type="pathway">
    <text evidence="1">Bacterial outer membrane biogenesis; LPS O-antigen biosynthesis.</text>
</comment>
<evidence type="ECO:0000256" key="1">
    <source>
        <dbReference type="ARBA" id="ARBA00005125"/>
    </source>
</evidence>
<comment type="similarity">
    <text evidence="2">Belongs to the NAD(P)-dependent epimerase/dehydratase family.</text>
</comment>
<evidence type="ECO:0000313" key="4">
    <source>
        <dbReference type="EMBL" id="KKB12549.1"/>
    </source>
</evidence>
<dbReference type="PANTHER" id="PTHR43000">
    <property type="entry name" value="DTDP-D-GLUCOSE 4,6-DEHYDRATASE-RELATED"/>
    <property type="match status" value="1"/>
</dbReference>
<gene>
    <name evidence="4" type="ORF">VE25_06385</name>
</gene>
<dbReference type="Pfam" id="PF01370">
    <property type="entry name" value="Epimerase"/>
    <property type="match status" value="1"/>
</dbReference>
<dbReference type="SUPFAM" id="SSF51735">
    <property type="entry name" value="NAD(P)-binding Rossmann-fold domains"/>
    <property type="match status" value="1"/>
</dbReference>
<protein>
    <submittedName>
        <fullName evidence="4">CDP-paratose 2-epimerase</fullName>
    </submittedName>
</protein>
<reference evidence="4 5" key="1">
    <citation type="submission" date="2015-03" db="EMBL/GenBank/DDBJ databases">
        <authorList>
            <person name="Hassan Y.I."/>
            <person name="Lepp D."/>
            <person name="Li X.-Z."/>
            <person name="Zhou T."/>
        </authorList>
    </citation>
    <scope>NUCLEOTIDE SEQUENCE [LARGE SCALE GENOMIC DNA]</scope>
    <source>
        <strain evidence="4 5">BD-c194</strain>
    </source>
</reference>
<keyword evidence="5" id="KW-1185">Reference proteome</keyword>
<dbReference type="OrthoDB" id="7941325at2"/>
<accession>A0A0F5FUM0</accession>
<dbReference type="Proteomes" id="UP000033632">
    <property type="component" value="Unassembled WGS sequence"/>
</dbReference>
<name>A0A0F5FUM0_9HYPH</name>
<organism evidence="4 5">
    <name type="scientific">Devosia geojensis</name>
    <dbReference type="NCBI Taxonomy" id="443610"/>
    <lineage>
        <taxon>Bacteria</taxon>
        <taxon>Pseudomonadati</taxon>
        <taxon>Pseudomonadota</taxon>
        <taxon>Alphaproteobacteria</taxon>
        <taxon>Hyphomicrobiales</taxon>
        <taxon>Devosiaceae</taxon>
        <taxon>Devosia</taxon>
    </lineage>
</organism>
<dbReference type="InterPro" id="IPR036291">
    <property type="entry name" value="NAD(P)-bd_dom_sf"/>
</dbReference>
<evidence type="ECO:0000313" key="5">
    <source>
        <dbReference type="Proteomes" id="UP000033632"/>
    </source>
</evidence>
<sequence>MSTSTPPSATSRISAPMLRTRAAPIVVTGGSGFIGSNLADSLLADGEEVIVLDNLSRPGVEQNLAWLTEKHGKRVHSFVADVRDLAGIEGALADAKAVYHLAAQTAVTTSLVEPIEDFEVNARGTLNVLEAVRRAGGQAPVVFASTNKVYGGLDDMAMAVRRGRYEPADELTAARGIGEDRRLDFCTPYGCSKGVADQYVLDYAKFYGVRTAVLRMSCIYGPRQFGTEDQGWIAHFLIRALKGEPITVYGDGMQVRDVLHVADAVAAYRAVLKAIDRVTGRAFNLGGGPKNAVSLKMVLREIGQMAGQPVPVSHGEWRAGDQLYFVADTGRLENELGWKARIGWKAGLRDLARWLEVNRTGRSLPGEERRATA</sequence>
<evidence type="ECO:0000259" key="3">
    <source>
        <dbReference type="Pfam" id="PF01370"/>
    </source>
</evidence>
<dbReference type="AlphaFoldDB" id="A0A0F5FUM0"/>
<comment type="caution">
    <text evidence="4">The sequence shown here is derived from an EMBL/GenBank/DDBJ whole genome shotgun (WGS) entry which is preliminary data.</text>
</comment>
<dbReference type="STRING" id="443610.VE25_06385"/>
<dbReference type="EMBL" id="JZEX01000061">
    <property type="protein sequence ID" value="KKB12549.1"/>
    <property type="molecule type" value="Genomic_DNA"/>
</dbReference>
<dbReference type="PATRIC" id="fig|443610.3.peg.3830"/>
<proteinExistence type="inferred from homology"/>
<dbReference type="InterPro" id="IPR001509">
    <property type="entry name" value="Epimerase_deHydtase"/>
</dbReference>